<evidence type="ECO:0000313" key="3">
    <source>
        <dbReference type="EMBL" id="CAB4190907.1"/>
    </source>
</evidence>
<gene>
    <name evidence="3" type="ORF">UFOVP1219_4</name>
    <name evidence="4" type="ORF">UFOVP1671_53</name>
    <name evidence="5" type="ORF">UFOVP358_54</name>
    <name evidence="1" type="ORF">UFOVP476_50</name>
    <name evidence="2" type="ORF">UFOVP986_25</name>
</gene>
<evidence type="ECO:0000313" key="4">
    <source>
        <dbReference type="EMBL" id="CAB4223361.1"/>
    </source>
</evidence>
<proteinExistence type="predicted"/>
<accession>A0A6J5Q489</accession>
<dbReference type="EMBL" id="LR798290">
    <property type="protein sequence ID" value="CAB5220534.1"/>
    <property type="molecule type" value="Genomic_DNA"/>
</dbReference>
<protein>
    <submittedName>
        <fullName evidence="2">Uncharacterized protein</fullName>
    </submittedName>
</protein>
<name>A0A6J5Q489_9CAUD</name>
<evidence type="ECO:0000313" key="5">
    <source>
        <dbReference type="EMBL" id="CAB5220534.1"/>
    </source>
</evidence>
<evidence type="ECO:0000313" key="1">
    <source>
        <dbReference type="EMBL" id="CAB4145777.1"/>
    </source>
</evidence>
<dbReference type="EMBL" id="LR796453">
    <property type="protein sequence ID" value="CAB4145777.1"/>
    <property type="molecule type" value="Genomic_DNA"/>
</dbReference>
<sequence length="53" mass="6226">MNKQDDQLATASKRASKVHDEVCDIHYDHSRMSHDGTCSECQDDHHELQIRFR</sequence>
<reference evidence="2" key="1">
    <citation type="submission" date="2020-05" db="EMBL/GenBank/DDBJ databases">
        <authorList>
            <person name="Chiriac C."/>
            <person name="Salcher M."/>
            <person name="Ghai R."/>
            <person name="Kavagutti S V."/>
        </authorList>
    </citation>
    <scope>NUCLEOTIDE SEQUENCE</scope>
</reference>
<organism evidence="2">
    <name type="scientific">uncultured Caudovirales phage</name>
    <dbReference type="NCBI Taxonomy" id="2100421"/>
    <lineage>
        <taxon>Viruses</taxon>
        <taxon>Duplodnaviria</taxon>
        <taxon>Heunggongvirae</taxon>
        <taxon>Uroviricota</taxon>
        <taxon>Caudoviricetes</taxon>
        <taxon>Peduoviridae</taxon>
        <taxon>Maltschvirus</taxon>
        <taxon>Maltschvirus maltsch</taxon>
    </lineage>
</organism>
<evidence type="ECO:0000313" key="2">
    <source>
        <dbReference type="EMBL" id="CAB4176331.1"/>
    </source>
</evidence>
<dbReference type="EMBL" id="LR796931">
    <property type="protein sequence ID" value="CAB4176331.1"/>
    <property type="molecule type" value="Genomic_DNA"/>
</dbReference>
<dbReference type="EMBL" id="LR797535">
    <property type="protein sequence ID" value="CAB4223361.1"/>
    <property type="molecule type" value="Genomic_DNA"/>
</dbReference>
<dbReference type="EMBL" id="LR797169">
    <property type="protein sequence ID" value="CAB4190907.1"/>
    <property type="molecule type" value="Genomic_DNA"/>
</dbReference>